<sequence>MLGHLGVNVPDLVAAKKYYDELMPVVGFEAFLAADDQFAFRPAGGKPGTYLFFYPAVEAAPYSRHRAGLQHLAFMVKTRSAVHAVHRLVQRIGADVVHEPQSFPQYQPPYFATFWLDPFGVMLEAVCHHDRD</sequence>
<evidence type="ECO:0000259" key="1">
    <source>
        <dbReference type="PROSITE" id="PS51819"/>
    </source>
</evidence>
<dbReference type="Gene3D" id="3.10.180.10">
    <property type="entry name" value="2,3-Dihydroxybiphenyl 1,2-Dioxygenase, domain 1"/>
    <property type="match status" value="1"/>
</dbReference>
<dbReference type="Proteomes" id="UP001140293">
    <property type="component" value="Unassembled WGS sequence"/>
</dbReference>
<dbReference type="InterPro" id="IPR004360">
    <property type="entry name" value="Glyas_Fos-R_dOase_dom"/>
</dbReference>
<name>A0A9X3BP52_9MYCO</name>
<dbReference type="InterPro" id="IPR029068">
    <property type="entry name" value="Glyas_Bleomycin-R_OHBP_Dase"/>
</dbReference>
<accession>A0A9X3BP52</accession>
<keyword evidence="3" id="KW-1185">Reference proteome</keyword>
<gene>
    <name evidence="2" type="ORF">H7I41_20365</name>
</gene>
<dbReference type="AlphaFoldDB" id="A0A9X3BP52"/>
<feature type="domain" description="VOC" evidence="1">
    <location>
        <begin position="1"/>
        <end position="128"/>
    </location>
</feature>
<evidence type="ECO:0000313" key="2">
    <source>
        <dbReference type="EMBL" id="MCV7172274.1"/>
    </source>
</evidence>
<reference evidence="2" key="2">
    <citation type="journal article" date="2022" name="BMC Genomics">
        <title>Comparative genome analysis of mycobacteria focusing on tRNA and non-coding RNA.</title>
        <authorList>
            <person name="Behra P.R.K."/>
            <person name="Pettersson B.M.F."/>
            <person name="Ramesh M."/>
            <person name="Das S."/>
            <person name="Dasgupta S."/>
            <person name="Kirsebom L.A."/>
        </authorList>
    </citation>
    <scope>NUCLEOTIDE SEQUENCE</scope>
    <source>
        <strain evidence="2">DSM 44615</strain>
    </source>
</reference>
<dbReference type="PROSITE" id="PS51819">
    <property type="entry name" value="VOC"/>
    <property type="match status" value="1"/>
</dbReference>
<proteinExistence type="predicted"/>
<comment type="caution">
    <text evidence="2">The sequence shown here is derived from an EMBL/GenBank/DDBJ whole genome shotgun (WGS) entry which is preliminary data.</text>
</comment>
<protein>
    <submittedName>
        <fullName evidence="2">VOC family protein</fullName>
    </submittedName>
</protein>
<dbReference type="SUPFAM" id="SSF54593">
    <property type="entry name" value="Glyoxalase/Bleomycin resistance protein/Dihydroxybiphenyl dioxygenase"/>
    <property type="match status" value="1"/>
</dbReference>
<dbReference type="PANTHER" id="PTHR35006:SF2">
    <property type="entry name" value="GLYOXALASE FAMILY PROTEIN (AFU_ORTHOLOGUE AFUA_5G14830)"/>
    <property type="match status" value="1"/>
</dbReference>
<organism evidence="2 3">
    <name type="scientific">[Mycobacterium] manitobense</name>
    <dbReference type="NCBI Taxonomy" id="190147"/>
    <lineage>
        <taxon>Bacteria</taxon>
        <taxon>Bacillati</taxon>
        <taxon>Actinomycetota</taxon>
        <taxon>Actinomycetes</taxon>
        <taxon>Mycobacteriales</taxon>
        <taxon>Mycobacteriaceae</taxon>
        <taxon>Mycolicibacterium</taxon>
    </lineage>
</organism>
<dbReference type="Pfam" id="PF00903">
    <property type="entry name" value="Glyoxalase"/>
    <property type="match status" value="1"/>
</dbReference>
<dbReference type="EMBL" id="JACKSJ010000178">
    <property type="protein sequence ID" value="MCV7172274.1"/>
    <property type="molecule type" value="Genomic_DNA"/>
</dbReference>
<evidence type="ECO:0000313" key="3">
    <source>
        <dbReference type="Proteomes" id="UP001140293"/>
    </source>
</evidence>
<dbReference type="PANTHER" id="PTHR35006">
    <property type="entry name" value="GLYOXALASE FAMILY PROTEIN (AFU_ORTHOLOGUE AFUA_5G14830)"/>
    <property type="match status" value="1"/>
</dbReference>
<dbReference type="RefSeq" id="WP_264014467.1">
    <property type="nucleotide sequence ID" value="NZ_JACKSJ010000178.1"/>
</dbReference>
<reference evidence="2" key="1">
    <citation type="submission" date="2020-07" db="EMBL/GenBank/DDBJ databases">
        <authorList>
            <person name="Pettersson B.M.F."/>
            <person name="Behra P.R.K."/>
            <person name="Ramesh M."/>
            <person name="Das S."/>
            <person name="Dasgupta S."/>
            <person name="Kirsebom L.A."/>
        </authorList>
    </citation>
    <scope>NUCLEOTIDE SEQUENCE</scope>
    <source>
        <strain evidence="2">DSM 44615</strain>
    </source>
</reference>
<dbReference type="InterPro" id="IPR037523">
    <property type="entry name" value="VOC_core"/>
</dbReference>